<dbReference type="GO" id="GO:0048038">
    <property type="term" value="F:quinone binding"/>
    <property type="evidence" value="ECO:0007669"/>
    <property type="project" value="TreeGrafter"/>
</dbReference>
<dbReference type="InterPro" id="IPR036291">
    <property type="entry name" value="NAD(P)-bd_dom_sf"/>
</dbReference>
<dbReference type="Gene3D" id="3.40.50.720">
    <property type="entry name" value="NAD(P)-binding Rossmann-like Domain"/>
    <property type="match status" value="1"/>
</dbReference>
<dbReference type="Pfam" id="PF13561">
    <property type="entry name" value="adh_short_C2"/>
    <property type="match status" value="1"/>
</dbReference>
<comment type="similarity">
    <text evidence="1">Belongs to the short-chain dehydrogenases/reductases (SDR) family.</text>
</comment>
<reference evidence="3 4" key="1">
    <citation type="submission" date="2017-08" db="EMBL/GenBank/DDBJ databases">
        <title>Mesorhizobium wenxinae sp. nov., a novel rhizobial species isolated from root nodules of chickpea (Cicer arietinum L.).</title>
        <authorList>
            <person name="Zhang J."/>
        </authorList>
    </citation>
    <scope>NUCLEOTIDE SEQUENCE [LARGE SCALE GENOMIC DNA]</scope>
    <source>
        <strain evidence="3 4">SDW018</strain>
    </source>
</reference>
<dbReference type="InterPro" id="IPR057326">
    <property type="entry name" value="KR_dom"/>
</dbReference>
<dbReference type="Proteomes" id="UP000216442">
    <property type="component" value="Unassembled WGS sequence"/>
</dbReference>
<dbReference type="SMART" id="SM00822">
    <property type="entry name" value="PKS_KR"/>
    <property type="match status" value="1"/>
</dbReference>
<evidence type="ECO:0000259" key="2">
    <source>
        <dbReference type="SMART" id="SM00822"/>
    </source>
</evidence>
<proteinExistence type="inferred from homology"/>
<dbReference type="FunFam" id="3.40.50.720:FF:000084">
    <property type="entry name" value="Short-chain dehydrogenase reductase"/>
    <property type="match status" value="1"/>
</dbReference>
<gene>
    <name evidence="3" type="ORF">CIT26_14910</name>
</gene>
<dbReference type="PRINTS" id="PR00081">
    <property type="entry name" value="GDHRDH"/>
</dbReference>
<organism evidence="3 4">
    <name type="scientific">Mesorhizobium temperatum</name>
    <dbReference type="NCBI Taxonomy" id="241416"/>
    <lineage>
        <taxon>Bacteria</taxon>
        <taxon>Pseudomonadati</taxon>
        <taxon>Pseudomonadota</taxon>
        <taxon>Alphaproteobacteria</taxon>
        <taxon>Hyphomicrobiales</taxon>
        <taxon>Phyllobacteriaceae</taxon>
        <taxon>Mesorhizobium</taxon>
    </lineage>
</organism>
<dbReference type="InterPro" id="IPR002347">
    <property type="entry name" value="SDR_fam"/>
</dbReference>
<feature type="domain" description="Ketoreductase" evidence="2">
    <location>
        <begin position="6"/>
        <end position="185"/>
    </location>
</feature>
<dbReference type="SUPFAM" id="SSF51735">
    <property type="entry name" value="NAD(P)-binding Rossmann-fold domains"/>
    <property type="match status" value="1"/>
</dbReference>
<sequence>MTHSKKVVIVTGATSGIGEAIVQAFAATGASLVLVGRDRERGRRALESVQKLDCPAELMLGDVADSAFADHVINSSVERFGKVSVLVNSAGIIRRGSALETTDDDWRQTFDANVNGVFYFSRAAVKSMRKTGGGSIVNIASNVGLVGCPGLAAYCASKGAVVLLTRAMALDHAKEQISINAVCPGAVDTPMLVSAHSKPVSVDEVLQRNIDSIPQGRVATPKEIASLTLFLASEGARHITGVAVPIDGGFTAG</sequence>
<dbReference type="NCBIfam" id="NF005559">
    <property type="entry name" value="PRK07231.1"/>
    <property type="match status" value="1"/>
</dbReference>
<dbReference type="PRINTS" id="PR00080">
    <property type="entry name" value="SDRFAMILY"/>
</dbReference>
<dbReference type="OrthoDB" id="7568484at2"/>
<dbReference type="GO" id="GO:0016616">
    <property type="term" value="F:oxidoreductase activity, acting on the CH-OH group of donors, NAD or NADP as acceptor"/>
    <property type="evidence" value="ECO:0007669"/>
    <property type="project" value="TreeGrafter"/>
</dbReference>
<keyword evidence="4" id="KW-1185">Reference proteome</keyword>
<evidence type="ECO:0000313" key="3">
    <source>
        <dbReference type="EMBL" id="PAQ08928.1"/>
    </source>
</evidence>
<evidence type="ECO:0000313" key="4">
    <source>
        <dbReference type="Proteomes" id="UP000216442"/>
    </source>
</evidence>
<dbReference type="CDD" id="cd05233">
    <property type="entry name" value="SDR_c"/>
    <property type="match status" value="1"/>
</dbReference>
<dbReference type="EMBL" id="NPKJ01000045">
    <property type="protein sequence ID" value="PAQ08928.1"/>
    <property type="molecule type" value="Genomic_DNA"/>
</dbReference>
<dbReference type="PANTHER" id="PTHR42760">
    <property type="entry name" value="SHORT-CHAIN DEHYDROGENASES/REDUCTASES FAMILY MEMBER"/>
    <property type="match status" value="1"/>
</dbReference>
<name>A0A271LP18_9HYPH</name>
<accession>A0A271LP18</accession>
<dbReference type="PROSITE" id="PS00061">
    <property type="entry name" value="ADH_SHORT"/>
    <property type="match status" value="1"/>
</dbReference>
<dbReference type="AlphaFoldDB" id="A0A271LP18"/>
<dbReference type="PANTHER" id="PTHR42760:SF122">
    <property type="entry name" value="NAD(P)-BINDING PROTEIN"/>
    <property type="match status" value="1"/>
</dbReference>
<dbReference type="InterPro" id="IPR020904">
    <property type="entry name" value="Sc_DH/Rdtase_CS"/>
</dbReference>
<dbReference type="RefSeq" id="WP_095493352.1">
    <property type="nucleotide sequence ID" value="NZ_NPKJ01000045.1"/>
</dbReference>
<protein>
    <submittedName>
        <fullName evidence="3">Short-chain dehydrogenase</fullName>
    </submittedName>
</protein>
<dbReference type="GO" id="GO:0006633">
    <property type="term" value="P:fatty acid biosynthetic process"/>
    <property type="evidence" value="ECO:0007669"/>
    <property type="project" value="TreeGrafter"/>
</dbReference>
<comment type="caution">
    <text evidence="3">The sequence shown here is derived from an EMBL/GenBank/DDBJ whole genome shotgun (WGS) entry which is preliminary data.</text>
</comment>
<evidence type="ECO:0000256" key="1">
    <source>
        <dbReference type="ARBA" id="ARBA00006484"/>
    </source>
</evidence>